<accession>A0A067DHQ4</accession>
<keyword evidence="5 12" id="KW-0812">Transmembrane</keyword>
<dbReference type="FunFam" id="3.80.10.10:FF:000111">
    <property type="entry name" value="LRR receptor-like serine/threonine-protein kinase ERECTA"/>
    <property type="match status" value="1"/>
</dbReference>
<dbReference type="AlphaFoldDB" id="A0A067DHQ4"/>
<comment type="similarity">
    <text evidence="2">Belongs to the RLP family.</text>
</comment>
<evidence type="ECO:0000256" key="1">
    <source>
        <dbReference type="ARBA" id="ARBA00004251"/>
    </source>
</evidence>
<keyword evidence="4" id="KW-0433">Leucine-rich repeat</keyword>
<evidence type="ECO:0000256" key="6">
    <source>
        <dbReference type="ARBA" id="ARBA00022729"/>
    </source>
</evidence>
<dbReference type="SUPFAM" id="SSF52058">
    <property type="entry name" value="L domain-like"/>
    <property type="match status" value="1"/>
</dbReference>
<keyword evidence="10" id="KW-0675">Receptor</keyword>
<keyword evidence="3" id="KW-1003">Cell membrane</keyword>
<gene>
    <name evidence="13" type="ORF">CISIN_1g009858mg</name>
</gene>
<dbReference type="PaxDb" id="2711-XP_006477854.1"/>
<keyword evidence="11" id="KW-0325">Glycoprotein</keyword>
<dbReference type="SMR" id="A0A067DHQ4"/>
<organism evidence="13 14">
    <name type="scientific">Citrus sinensis</name>
    <name type="common">Sweet orange</name>
    <name type="synonym">Citrus aurantium var. sinensis</name>
    <dbReference type="NCBI Taxonomy" id="2711"/>
    <lineage>
        <taxon>Eukaryota</taxon>
        <taxon>Viridiplantae</taxon>
        <taxon>Streptophyta</taxon>
        <taxon>Embryophyta</taxon>
        <taxon>Tracheophyta</taxon>
        <taxon>Spermatophyta</taxon>
        <taxon>Magnoliopsida</taxon>
        <taxon>eudicotyledons</taxon>
        <taxon>Gunneridae</taxon>
        <taxon>Pentapetalae</taxon>
        <taxon>rosids</taxon>
        <taxon>malvids</taxon>
        <taxon>Sapindales</taxon>
        <taxon>Rutaceae</taxon>
        <taxon>Aurantioideae</taxon>
        <taxon>Citrus</taxon>
    </lineage>
</organism>
<dbReference type="PANTHER" id="PTHR27004">
    <property type="entry name" value="RECEPTOR-LIKE PROTEIN 12 ISOFORM X1"/>
    <property type="match status" value="1"/>
</dbReference>
<keyword evidence="9 12" id="KW-0472">Membrane</keyword>
<evidence type="ECO:0000256" key="11">
    <source>
        <dbReference type="ARBA" id="ARBA00023180"/>
    </source>
</evidence>
<name>A0A067DHQ4_CITSI</name>
<dbReference type="InterPro" id="IPR032675">
    <property type="entry name" value="LRR_dom_sf"/>
</dbReference>
<evidence type="ECO:0000313" key="14">
    <source>
        <dbReference type="Proteomes" id="UP000027120"/>
    </source>
</evidence>
<dbReference type="PRINTS" id="PR00019">
    <property type="entry name" value="LEURICHRPT"/>
</dbReference>
<keyword evidence="7" id="KW-0677">Repeat</keyword>
<evidence type="ECO:0000256" key="8">
    <source>
        <dbReference type="ARBA" id="ARBA00022989"/>
    </source>
</evidence>
<keyword evidence="6" id="KW-0732">Signal</keyword>
<sequence length="523" mass="58266">MGKRVMESISECLIQCTREQKNIVTCTAVKAAMSSISSFVYVLLFLELLAGSTCVVHGLQSHPRNTLKDYASAAEFEASDGPKLLGNKKLPWKNLEYLDLRSNLLQGPVPAPSSNMRVFLISNNKFIGEIPRLICNTSTIEILDLSNNSLSGTIPECIGNFSKSLRVLDLRKNRFHGTIPETFPKGNNLTTLNFNGNELVGSVPRSLLNCANLQVLDLGNNKMKDTFPHWLGTLRELQVLILRSNKFYGHLRDYEADYYFSKLRILDLSNNNFTGSLPAMFFKNMKAMTDIGEAADENKSKYMGETYYEDSVTLIIKRQEVKLMKILTIFTTIDLSKNSFHGEIPELMGKLHSLRLLNLSQNILSGNIPSSLGDLTDLESLDLSSNVLDGVIPRELTRLTFLAVLNLSRNKLEGRIPEGNQFATFSSDSYGGNLGLCGFPLSKNCSNDEPPQSSSVLEDDSESETGFGWKVVLMGYVCGTVFGMILGYILLSTGNPQWIMGIVDGKNHRKVRRQNKKLEGRRN</sequence>
<feature type="transmembrane region" description="Helical" evidence="12">
    <location>
        <begin position="467"/>
        <end position="491"/>
    </location>
</feature>
<evidence type="ECO:0000256" key="2">
    <source>
        <dbReference type="ARBA" id="ARBA00009592"/>
    </source>
</evidence>
<evidence type="ECO:0000256" key="5">
    <source>
        <dbReference type="ARBA" id="ARBA00022692"/>
    </source>
</evidence>
<dbReference type="Gene3D" id="3.80.10.10">
    <property type="entry name" value="Ribonuclease Inhibitor"/>
    <property type="match status" value="1"/>
</dbReference>
<evidence type="ECO:0000256" key="4">
    <source>
        <dbReference type="ARBA" id="ARBA00022614"/>
    </source>
</evidence>
<evidence type="ECO:0008006" key="15">
    <source>
        <dbReference type="Google" id="ProtNLM"/>
    </source>
</evidence>
<dbReference type="InterPro" id="IPR001611">
    <property type="entry name" value="Leu-rich_rpt"/>
</dbReference>
<dbReference type="Proteomes" id="UP000027120">
    <property type="component" value="Unassembled WGS sequence"/>
</dbReference>
<dbReference type="Pfam" id="PF00560">
    <property type="entry name" value="LRR_1"/>
    <property type="match status" value="5"/>
</dbReference>
<dbReference type="GO" id="GO:0005886">
    <property type="term" value="C:plasma membrane"/>
    <property type="evidence" value="ECO:0007669"/>
    <property type="project" value="UniProtKB-SubCell"/>
</dbReference>
<dbReference type="EMBL" id="KK785483">
    <property type="protein sequence ID" value="KDO42393.1"/>
    <property type="molecule type" value="Genomic_DNA"/>
</dbReference>
<proteinExistence type="inferred from homology"/>
<evidence type="ECO:0000256" key="10">
    <source>
        <dbReference type="ARBA" id="ARBA00023170"/>
    </source>
</evidence>
<comment type="subcellular location">
    <subcellularLocation>
        <location evidence="1">Cell membrane</location>
        <topology evidence="1">Single-pass type I membrane protein</topology>
    </subcellularLocation>
</comment>
<dbReference type="FunFam" id="3.80.10.10:FF:000095">
    <property type="entry name" value="LRR receptor-like serine/threonine-protein kinase GSO1"/>
    <property type="match status" value="1"/>
</dbReference>
<dbReference type="PANTHER" id="PTHR27004:SF428">
    <property type="entry name" value="OS01G0160600 PROTEIN"/>
    <property type="match status" value="1"/>
</dbReference>
<dbReference type="eggNOG" id="KOG0619">
    <property type="taxonomic scope" value="Eukaryota"/>
</dbReference>
<evidence type="ECO:0000256" key="12">
    <source>
        <dbReference type="SAM" id="Phobius"/>
    </source>
</evidence>
<evidence type="ECO:0000256" key="9">
    <source>
        <dbReference type="ARBA" id="ARBA00023136"/>
    </source>
</evidence>
<dbReference type="Pfam" id="PF13855">
    <property type="entry name" value="LRR_8"/>
    <property type="match status" value="1"/>
</dbReference>
<protein>
    <recommendedName>
        <fullName evidence="15">Leucine-rich repeat-containing N-terminal plant-type domain-containing protein</fullName>
    </recommendedName>
</protein>
<evidence type="ECO:0000256" key="7">
    <source>
        <dbReference type="ARBA" id="ARBA00022737"/>
    </source>
</evidence>
<keyword evidence="8 12" id="KW-1133">Transmembrane helix</keyword>
<evidence type="ECO:0000313" key="13">
    <source>
        <dbReference type="EMBL" id="KDO42393.1"/>
    </source>
</evidence>
<reference evidence="13 14" key="1">
    <citation type="submission" date="2014-04" db="EMBL/GenBank/DDBJ databases">
        <authorList>
            <consortium name="International Citrus Genome Consortium"/>
            <person name="Gmitter F."/>
            <person name="Chen C."/>
            <person name="Farmerie W."/>
            <person name="Harkins T."/>
            <person name="Desany B."/>
            <person name="Mohiuddin M."/>
            <person name="Kodira C."/>
            <person name="Borodovsky M."/>
            <person name="Lomsadze A."/>
            <person name="Burns P."/>
            <person name="Jenkins J."/>
            <person name="Prochnik S."/>
            <person name="Shu S."/>
            <person name="Chapman J."/>
            <person name="Pitluck S."/>
            <person name="Schmutz J."/>
            <person name="Rokhsar D."/>
        </authorList>
    </citation>
    <scope>NUCLEOTIDE SEQUENCE</scope>
</reference>
<evidence type="ECO:0000256" key="3">
    <source>
        <dbReference type="ARBA" id="ARBA00022475"/>
    </source>
</evidence>
<keyword evidence="14" id="KW-1185">Reference proteome</keyword>